<sequence>MKIYTKTGDGGMTSLWGHGDIKRVPKDHLRVEAYGTIDEANALIGVARSFLEQDAQTLDGMLNQIQNTLFALGADLSNVSPDRENRLEAIQIETIEHWIDDLEEHLVPLQQFILPGGHPSAAFLHQARTVVRRAERRLVPLVNADRSYALHLQYLNRLSDFLFVAARDANRAHHVRDIIAEF</sequence>
<evidence type="ECO:0000256" key="11">
    <source>
        <dbReference type="ARBA" id="ARBA00031529"/>
    </source>
</evidence>
<keyword evidence="6" id="KW-0963">Cytoplasm</keyword>
<evidence type="ECO:0000259" key="17">
    <source>
        <dbReference type="Pfam" id="PF01923"/>
    </source>
</evidence>
<dbReference type="GO" id="GO:0005737">
    <property type="term" value="C:cytoplasm"/>
    <property type="evidence" value="ECO:0007669"/>
    <property type="project" value="UniProtKB-SubCell"/>
</dbReference>
<evidence type="ECO:0000313" key="19">
    <source>
        <dbReference type="Proteomes" id="UP000242705"/>
    </source>
</evidence>
<dbReference type="FunFam" id="1.20.1200.10:FF:000003">
    <property type="entry name" value="ATP:cob(I)alamin adenosyltransferase"/>
    <property type="match status" value="1"/>
</dbReference>
<evidence type="ECO:0000256" key="1">
    <source>
        <dbReference type="ARBA" id="ARBA00004496"/>
    </source>
</evidence>
<dbReference type="PANTHER" id="PTHR12213:SF0">
    <property type="entry name" value="CORRINOID ADENOSYLTRANSFERASE MMAB"/>
    <property type="match status" value="1"/>
</dbReference>
<evidence type="ECO:0000256" key="15">
    <source>
        <dbReference type="ARBA" id="ARBA00048692"/>
    </source>
</evidence>
<keyword evidence="9 16" id="KW-0547">Nucleotide-binding</keyword>
<keyword evidence="10 16" id="KW-0067">ATP-binding</keyword>
<dbReference type="EMBL" id="PXYX01000017">
    <property type="protein sequence ID" value="PSR26960.1"/>
    <property type="molecule type" value="Genomic_DNA"/>
</dbReference>
<evidence type="ECO:0000256" key="16">
    <source>
        <dbReference type="RuleBase" id="RU366026"/>
    </source>
</evidence>
<evidence type="ECO:0000256" key="12">
    <source>
        <dbReference type="ARBA" id="ARBA00033334"/>
    </source>
</evidence>
<dbReference type="PANTHER" id="PTHR12213">
    <property type="entry name" value="CORRINOID ADENOSYLTRANSFERASE"/>
    <property type="match status" value="1"/>
</dbReference>
<dbReference type="GO" id="GO:0009236">
    <property type="term" value="P:cobalamin biosynthetic process"/>
    <property type="evidence" value="ECO:0007669"/>
    <property type="project" value="UniProtKB-UniRule"/>
</dbReference>
<dbReference type="NCBIfam" id="TIGR00636">
    <property type="entry name" value="PduO_Nterm"/>
    <property type="match status" value="1"/>
</dbReference>
<proteinExistence type="inferred from homology"/>
<dbReference type="InterPro" id="IPR016030">
    <property type="entry name" value="CblAdoTrfase-like"/>
</dbReference>
<reference evidence="18 19" key="1">
    <citation type="journal article" date="2014" name="BMC Genomics">
        <title>Comparison of environmental and isolate Sulfobacillus genomes reveals diverse carbon, sulfur, nitrogen, and hydrogen metabolisms.</title>
        <authorList>
            <person name="Justice N.B."/>
            <person name="Norman A."/>
            <person name="Brown C.T."/>
            <person name="Singh A."/>
            <person name="Thomas B.C."/>
            <person name="Banfield J.F."/>
        </authorList>
    </citation>
    <scope>NUCLEOTIDE SEQUENCE [LARGE SCALE GENOMIC DNA]</scope>
    <source>
        <strain evidence="18">AMDSBA5</strain>
    </source>
</reference>
<evidence type="ECO:0000256" key="6">
    <source>
        <dbReference type="ARBA" id="ARBA00022490"/>
    </source>
</evidence>
<dbReference type="AlphaFoldDB" id="A0A2T2WXJ2"/>
<feature type="domain" description="Cobalamin adenosyltransferase-like" evidence="17">
    <location>
        <begin position="3"/>
        <end position="167"/>
    </location>
</feature>
<dbReference type="GO" id="GO:0005524">
    <property type="term" value="F:ATP binding"/>
    <property type="evidence" value="ECO:0007669"/>
    <property type="project" value="UniProtKB-UniRule"/>
</dbReference>
<evidence type="ECO:0000256" key="2">
    <source>
        <dbReference type="ARBA" id="ARBA00005121"/>
    </source>
</evidence>
<evidence type="ECO:0000256" key="5">
    <source>
        <dbReference type="ARBA" id="ARBA00020963"/>
    </source>
</evidence>
<dbReference type="GO" id="GO:0008817">
    <property type="term" value="F:corrinoid adenosyltransferase activity"/>
    <property type="evidence" value="ECO:0007669"/>
    <property type="project" value="UniProtKB-UniRule"/>
</dbReference>
<evidence type="ECO:0000256" key="4">
    <source>
        <dbReference type="ARBA" id="ARBA00012454"/>
    </source>
</evidence>
<comment type="caution">
    <text evidence="18">The sequence shown here is derived from an EMBL/GenBank/DDBJ whole genome shotgun (WGS) entry which is preliminary data.</text>
</comment>
<dbReference type="InterPro" id="IPR036451">
    <property type="entry name" value="CblAdoTrfase-like_sf"/>
</dbReference>
<comment type="similarity">
    <text evidence="3 16">Belongs to the Cob(I)alamin adenosyltransferase family.</text>
</comment>
<evidence type="ECO:0000256" key="9">
    <source>
        <dbReference type="ARBA" id="ARBA00022741"/>
    </source>
</evidence>
<dbReference type="Pfam" id="PF01923">
    <property type="entry name" value="Cob_adeno_trans"/>
    <property type="match status" value="1"/>
</dbReference>
<accession>A0A2T2WXJ2</accession>
<gene>
    <name evidence="18" type="ORF">C7B47_09495</name>
</gene>
<evidence type="ECO:0000313" key="18">
    <source>
        <dbReference type="EMBL" id="PSR26960.1"/>
    </source>
</evidence>
<evidence type="ECO:0000256" key="13">
    <source>
        <dbReference type="ARBA" id="ARBA00033354"/>
    </source>
</evidence>
<dbReference type="Gene3D" id="1.20.1200.10">
    <property type="entry name" value="Cobalamin adenosyltransferase-like"/>
    <property type="match status" value="1"/>
</dbReference>
<comment type="pathway">
    <text evidence="2 16">Cofactor biosynthesis; adenosylcobalamin biosynthesis; adenosylcobalamin from cob(II)yrinate a,c-diamide: step 2/7.</text>
</comment>
<protein>
    <recommendedName>
        <fullName evidence="5 16">Corrinoid adenosyltransferase</fullName>
        <ecNumber evidence="4 16">2.5.1.17</ecNumber>
    </recommendedName>
    <alternativeName>
        <fullName evidence="11 16">Cob(II)alamin adenosyltransferase</fullName>
    </alternativeName>
    <alternativeName>
        <fullName evidence="13 16">Cob(II)yrinic acid a,c-diamide adenosyltransferase</fullName>
    </alternativeName>
    <alternativeName>
        <fullName evidence="12 16">Cobinamide/cobalamin adenosyltransferase</fullName>
    </alternativeName>
</protein>
<organism evidence="18 19">
    <name type="scientific">Sulfobacillus thermosulfidooxidans</name>
    <dbReference type="NCBI Taxonomy" id="28034"/>
    <lineage>
        <taxon>Bacteria</taxon>
        <taxon>Bacillati</taxon>
        <taxon>Bacillota</taxon>
        <taxon>Clostridia</taxon>
        <taxon>Eubacteriales</taxon>
        <taxon>Clostridiales Family XVII. Incertae Sedis</taxon>
        <taxon>Sulfobacillus</taxon>
    </lineage>
</organism>
<keyword evidence="8 16" id="KW-0808">Transferase</keyword>
<keyword evidence="7 16" id="KW-0169">Cobalamin biosynthesis</keyword>
<dbReference type="Proteomes" id="UP000242705">
    <property type="component" value="Unassembled WGS sequence"/>
</dbReference>
<dbReference type="SUPFAM" id="SSF89028">
    <property type="entry name" value="Cobalamin adenosyltransferase-like"/>
    <property type="match status" value="1"/>
</dbReference>
<evidence type="ECO:0000256" key="7">
    <source>
        <dbReference type="ARBA" id="ARBA00022573"/>
    </source>
</evidence>
<evidence type="ECO:0000256" key="8">
    <source>
        <dbReference type="ARBA" id="ARBA00022679"/>
    </source>
</evidence>
<comment type="catalytic activity">
    <reaction evidence="15 16">
        <text>2 cob(II)alamin + reduced [electron-transfer flavoprotein] + 2 ATP = 2 adenosylcob(III)alamin + 2 triphosphate + oxidized [electron-transfer flavoprotein] + 3 H(+)</text>
        <dbReference type="Rhea" id="RHEA:28671"/>
        <dbReference type="Rhea" id="RHEA-COMP:10685"/>
        <dbReference type="Rhea" id="RHEA-COMP:10686"/>
        <dbReference type="ChEBI" id="CHEBI:15378"/>
        <dbReference type="ChEBI" id="CHEBI:16304"/>
        <dbReference type="ChEBI" id="CHEBI:18036"/>
        <dbReference type="ChEBI" id="CHEBI:18408"/>
        <dbReference type="ChEBI" id="CHEBI:30616"/>
        <dbReference type="ChEBI" id="CHEBI:57692"/>
        <dbReference type="ChEBI" id="CHEBI:58307"/>
        <dbReference type="EC" id="2.5.1.17"/>
    </reaction>
</comment>
<evidence type="ECO:0000256" key="3">
    <source>
        <dbReference type="ARBA" id="ARBA00007487"/>
    </source>
</evidence>
<dbReference type="UniPathway" id="UPA00148">
    <property type="reaction ID" value="UER00233"/>
</dbReference>
<evidence type="ECO:0000256" key="14">
    <source>
        <dbReference type="ARBA" id="ARBA00048555"/>
    </source>
</evidence>
<dbReference type="InterPro" id="IPR029499">
    <property type="entry name" value="PduO-typ"/>
</dbReference>
<comment type="subcellular location">
    <subcellularLocation>
        <location evidence="1">Cytoplasm</location>
    </subcellularLocation>
</comment>
<dbReference type="EC" id="2.5.1.17" evidence="4 16"/>
<name>A0A2T2WXJ2_SULTH</name>
<evidence type="ECO:0000256" key="10">
    <source>
        <dbReference type="ARBA" id="ARBA00022840"/>
    </source>
</evidence>
<comment type="catalytic activity">
    <reaction evidence="14 16">
        <text>2 cob(II)yrinate a,c diamide + reduced [electron-transfer flavoprotein] + 2 ATP = 2 adenosylcob(III)yrinate a,c-diamide + 2 triphosphate + oxidized [electron-transfer flavoprotein] + 3 H(+)</text>
        <dbReference type="Rhea" id="RHEA:11528"/>
        <dbReference type="Rhea" id="RHEA-COMP:10685"/>
        <dbReference type="Rhea" id="RHEA-COMP:10686"/>
        <dbReference type="ChEBI" id="CHEBI:15378"/>
        <dbReference type="ChEBI" id="CHEBI:18036"/>
        <dbReference type="ChEBI" id="CHEBI:30616"/>
        <dbReference type="ChEBI" id="CHEBI:57692"/>
        <dbReference type="ChEBI" id="CHEBI:58307"/>
        <dbReference type="ChEBI" id="CHEBI:58503"/>
        <dbReference type="ChEBI" id="CHEBI:58537"/>
        <dbReference type="EC" id="2.5.1.17"/>
    </reaction>
</comment>